<keyword evidence="2" id="KW-1185">Reference proteome</keyword>
<dbReference type="WBParaSite" id="HNAJ_0000655501-mRNA-1">
    <property type="protein sequence ID" value="HNAJ_0000655501-mRNA-1"/>
    <property type="gene ID" value="HNAJ_0000655501"/>
</dbReference>
<organism evidence="3">
    <name type="scientific">Rodentolepis nana</name>
    <name type="common">Dwarf tapeworm</name>
    <name type="synonym">Hymenolepis nana</name>
    <dbReference type="NCBI Taxonomy" id="102285"/>
    <lineage>
        <taxon>Eukaryota</taxon>
        <taxon>Metazoa</taxon>
        <taxon>Spiralia</taxon>
        <taxon>Lophotrochozoa</taxon>
        <taxon>Platyhelminthes</taxon>
        <taxon>Cestoda</taxon>
        <taxon>Eucestoda</taxon>
        <taxon>Cyclophyllidea</taxon>
        <taxon>Hymenolepididae</taxon>
        <taxon>Rodentolepis</taxon>
    </lineage>
</organism>
<accession>A0A0R3THL4</accession>
<evidence type="ECO:0000313" key="2">
    <source>
        <dbReference type="Proteomes" id="UP000278807"/>
    </source>
</evidence>
<reference evidence="3" key="1">
    <citation type="submission" date="2017-02" db="UniProtKB">
        <authorList>
            <consortium name="WormBaseParasite"/>
        </authorList>
    </citation>
    <scope>IDENTIFICATION</scope>
</reference>
<name>A0A0R3THL4_RODNA</name>
<proteinExistence type="predicted"/>
<gene>
    <name evidence="1" type="ORF">HNAJ_LOCUS6551</name>
</gene>
<dbReference type="Proteomes" id="UP000278807">
    <property type="component" value="Unassembled WGS sequence"/>
</dbReference>
<dbReference type="AlphaFoldDB" id="A0A0R3THL4"/>
<evidence type="ECO:0000313" key="1">
    <source>
        <dbReference type="EMBL" id="VDO02411.1"/>
    </source>
</evidence>
<dbReference type="EMBL" id="UZAE01007397">
    <property type="protein sequence ID" value="VDO02411.1"/>
    <property type="molecule type" value="Genomic_DNA"/>
</dbReference>
<reference evidence="1 2" key="2">
    <citation type="submission" date="2018-11" db="EMBL/GenBank/DDBJ databases">
        <authorList>
            <consortium name="Pathogen Informatics"/>
        </authorList>
    </citation>
    <scope>NUCLEOTIDE SEQUENCE [LARGE SCALE GENOMIC DNA]</scope>
</reference>
<sequence>MDGRITHVEEKNWWSGLASIRSYFAPLLQGSASRLPSANAIVRSRSLESVAKPLAEEPNNSNLDPAYSS</sequence>
<protein>
    <submittedName>
        <fullName evidence="1 3">Uncharacterized protein</fullName>
    </submittedName>
</protein>
<evidence type="ECO:0000313" key="3">
    <source>
        <dbReference type="WBParaSite" id="HNAJ_0000655501-mRNA-1"/>
    </source>
</evidence>